<comment type="caution">
    <text evidence="7">The sequence shown here is derived from an EMBL/GenBank/DDBJ whole genome shotgun (WGS) entry which is preliminary data.</text>
</comment>
<dbReference type="Gene3D" id="3.40.50.300">
    <property type="entry name" value="P-loop containing nucleotide triphosphate hydrolases"/>
    <property type="match status" value="2"/>
</dbReference>
<dbReference type="Gene3D" id="1.20.120.1080">
    <property type="match status" value="1"/>
</dbReference>
<dbReference type="NCBIfam" id="TIGR01967">
    <property type="entry name" value="DEAH_box_HrpA"/>
    <property type="match status" value="1"/>
</dbReference>
<evidence type="ECO:0000259" key="6">
    <source>
        <dbReference type="PROSITE" id="PS51194"/>
    </source>
</evidence>
<dbReference type="NCBIfam" id="NF008348">
    <property type="entry name" value="PRK11131.1"/>
    <property type="match status" value="1"/>
</dbReference>
<gene>
    <name evidence="7" type="primary">hrpA</name>
    <name evidence="7" type="ORF">KME65_10620</name>
</gene>
<feature type="domain" description="Helicase C-terminal" evidence="6">
    <location>
        <begin position="256"/>
        <end position="427"/>
    </location>
</feature>
<proteinExistence type="predicted"/>
<dbReference type="SMART" id="SM00490">
    <property type="entry name" value="HELICc"/>
    <property type="match status" value="1"/>
</dbReference>
<evidence type="ECO:0000313" key="8">
    <source>
        <dbReference type="Proteomes" id="UP000770889"/>
    </source>
</evidence>
<dbReference type="GO" id="GO:0016787">
    <property type="term" value="F:hydrolase activity"/>
    <property type="evidence" value="ECO:0007669"/>
    <property type="project" value="UniProtKB-KW"/>
</dbReference>
<dbReference type="SUPFAM" id="SSF52540">
    <property type="entry name" value="P-loop containing nucleoside triphosphate hydrolases"/>
    <property type="match status" value="1"/>
</dbReference>
<dbReference type="EMBL" id="JAHHGM010000008">
    <property type="protein sequence ID" value="MBT2989404.1"/>
    <property type="molecule type" value="Genomic_DNA"/>
</dbReference>
<dbReference type="Pfam" id="PF07717">
    <property type="entry name" value="OB_NTP_bind"/>
    <property type="match status" value="1"/>
</dbReference>
<protein>
    <submittedName>
        <fullName evidence="7">ATP-dependent RNA helicase HrpA</fullName>
        <ecNumber evidence="7">3.6.4.13</ecNumber>
    </submittedName>
</protein>
<evidence type="ECO:0000256" key="4">
    <source>
        <dbReference type="ARBA" id="ARBA00022840"/>
    </source>
</evidence>
<dbReference type="PANTHER" id="PTHR18934:SF99">
    <property type="entry name" value="ATP-DEPENDENT RNA HELICASE DHX37-RELATED"/>
    <property type="match status" value="1"/>
</dbReference>
<dbReference type="Pfam" id="PF00271">
    <property type="entry name" value="Helicase_C"/>
    <property type="match status" value="1"/>
</dbReference>
<dbReference type="PROSITE" id="PS51192">
    <property type="entry name" value="HELICASE_ATP_BIND_1"/>
    <property type="match status" value="1"/>
</dbReference>
<dbReference type="InterPro" id="IPR011709">
    <property type="entry name" value="DEAD-box_helicase_OB_fold"/>
</dbReference>
<evidence type="ECO:0000313" key="7">
    <source>
        <dbReference type="EMBL" id="MBT2989404.1"/>
    </source>
</evidence>
<evidence type="ECO:0000259" key="5">
    <source>
        <dbReference type="PROSITE" id="PS51192"/>
    </source>
</evidence>
<organism evidence="7 8">
    <name type="scientific">Candidatus Thiodiazotropha taylori</name>
    <dbReference type="NCBI Taxonomy" id="2792791"/>
    <lineage>
        <taxon>Bacteria</taxon>
        <taxon>Pseudomonadati</taxon>
        <taxon>Pseudomonadota</taxon>
        <taxon>Gammaproteobacteria</taxon>
        <taxon>Chromatiales</taxon>
        <taxon>Sedimenticolaceae</taxon>
        <taxon>Candidatus Thiodiazotropha</taxon>
    </lineage>
</organism>
<dbReference type="SMART" id="SM00487">
    <property type="entry name" value="DEXDc"/>
    <property type="match status" value="1"/>
</dbReference>
<accession>A0A944QUX6</accession>
<dbReference type="InterPro" id="IPR007502">
    <property type="entry name" value="Helicase-assoc_dom"/>
</dbReference>
<dbReference type="FunFam" id="3.40.50.300:FF:000439">
    <property type="entry name" value="ATP-dependent RNA helicase HrpA"/>
    <property type="match status" value="1"/>
</dbReference>
<dbReference type="InterPro" id="IPR024590">
    <property type="entry name" value="HrpA_C"/>
</dbReference>
<dbReference type="Proteomes" id="UP000770889">
    <property type="component" value="Unassembled WGS sequence"/>
</dbReference>
<dbReference type="PANTHER" id="PTHR18934">
    <property type="entry name" value="ATP-DEPENDENT RNA HELICASE"/>
    <property type="match status" value="1"/>
</dbReference>
<dbReference type="Pfam" id="PF21010">
    <property type="entry name" value="HA2_C"/>
    <property type="match status" value="1"/>
</dbReference>
<reference evidence="7 8" key="1">
    <citation type="submission" date="2021-05" db="EMBL/GenBank/DDBJ databases">
        <title>Genetic and Functional Diversity in Clade A Lucinid endosymbionts from the Bahamas.</title>
        <authorList>
            <person name="Giani N.M."/>
            <person name="Engel A.S."/>
            <person name="Campbell B.J."/>
        </authorList>
    </citation>
    <scope>NUCLEOTIDE SEQUENCE [LARGE SCALE GENOMIC DNA]</scope>
    <source>
        <strain evidence="7">LUC16012Gg_MoonRockCtena</strain>
    </source>
</reference>
<dbReference type="SMART" id="SM00847">
    <property type="entry name" value="HA2"/>
    <property type="match status" value="1"/>
</dbReference>
<dbReference type="InterPro" id="IPR014001">
    <property type="entry name" value="Helicase_ATP-bd"/>
</dbReference>
<keyword evidence="2 7" id="KW-0378">Hydrolase</keyword>
<dbReference type="Pfam" id="PF11898">
    <property type="entry name" value="DUF3418"/>
    <property type="match status" value="1"/>
</dbReference>
<dbReference type="InterPro" id="IPR027417">
    <property type="entry name" value="P-loop_NTPase"/>
</dbReference>
<feature type="domain" description="Helicase ATP-binding" evidence="5">
    <location>
        <begin position="69"/>
        <end position="232"/>
    </location>
</feature>
<evidence type="ECO:0000256" key="3">
    <source>
        <dbReference type="ARBA" id="ARBA00022806"/>
    </source>
</evidence>
<keyword evidence="1" id="KW-0547">Nucleotide-binding</keyword>
<dbReference type="FunFam" id="1.20.120.1080:FF:000005">
    <property type="entry name" value="ATP-dependent helicase HrpA"/>
    <property type="match status" value="1"/>
</dbReference>
<dbReference type="PROSITE" id="PS51194">
    <property type="entry name" value="HELICASE_CTER"/>
    <property type="match status" value="1"/>
</dbReference>
<dbReference type="GO" id="GO:0003723">
    <property type="term" value="F:RNA binding"/>
    <property type="evidence" value="ECO:0007669"/>
    <property type="project" value="TreeGrafter"/>
</dbReference>
<name>A0A944QUX6_9GAMM</name>
<dbReference type="GO" id="GO:0003724">
    <property type="term" value="F:RNA helicase activity"/>
    <property type="evidence" value="ECO:0007669"/>
    <property type="project" value="UniProtKB-EC"/>
</dbReference>
<dbReference type="GO" id="GO:0005524">
    <property type="term" value="F:ATP binding"/>
    <property type="evidence" value="ECO:0007669"/>
    <property type="project" value="UniProtKB-KW"/>
</dbReference>
<keyword evidence="4" id="KW-0067">ATP-binding</keyword>
<evidence type="ECO:0000256" key="2">
    <source>
        <dbReference type="ARBA" id="ARBA00022801"/>
    </source>
</evidence>
<evidence type="ECO:0000256" key="1">
    <source>
        <dbReference type="ARBA" id="ARBA00022741"/>
    </source>
</evidence>
<dbReference type="InterPro" id="IPR001650">
    <property type="entry name" value="Helicase_C-like"/>
</dbReference>
<dbReference type="InterPro" id="IPR010222">
    <property type="entry name" value="RNA_helicase_HrpA"/>
</dbReference>
<sequence length="1286" mass="147755">MLRDRHRLYQQLRGLRKREARGGDYSQGLLKLWHAIRASQQCLSQRRAQLPQISYPQALPISQRVDEIRAFIRSHQVVVLCGETGSGKSTQLPKICLDAGLGVAGYIGHTQPRRVAARTLATRVASELGSVTGQAVGYKVRFHDRVGTRSYIKLMTDGILLAEIQQDPYLNQYDALIIDESHERSLNIDFILGYLKRLTLKRTDLKLIITSATIDPQRFSAYFDNAPIIEVSGRTYPVELRYRPPAEPGESERDDPLQQAIVDAVDELSLIDRGDILIFLSGEREIRETAETLRKHRLPATEVLPLYARLSIEEQNRVFKAHTSRRIVLATNVAETSLTVPGIRYVIDTGYARISRYSHRSKVQRLPVERTSQASADQRKGRCGRISSGICIRLYAEEDFEARRPFTEPEIQRTNLASVILQMKLLGLGEINEFPFIDPPDHRLIKDGYRVLEEIGAVAGDRRVTRLGQQIARLPVDPRIGRMLLAAAHNHCLKEVMVIAAALSIQDPRERPVEKQQLADETHAKHRHDQSDFLAYLTLWDTVEEQRKHLSKNKFHRWCKQNFLSWNRVQEWHDIHGQLRGQLHEMGFRENGAEAGYEEIHRALLSGLLSHIGLKSKSHDYLGARNSRFFIYPGSGLYRKQPKWVMAAELVETSRLYARTLAAIQPEWVESAAGHLVKRNYSEPHWERKRGQVAAYEKITLYGVTLIPRRKINFSPVDAVVAREIFIRSALVDGDFQTRAPFWRHNQELIEAIHDMEAKSRRHDILVDEERIYAFYDQRIPEGISTTPGFEKWLRAQAGKQPKLLYMDESDLMRAESQRISREQFPDHLDINGMMLPLEYHFEPGTAKDGVTLVVPQDVLNQITDARLQWLVPGLLRERVISLLRGLPKSLRRSFVPVPDFADACLADLAPSDRSLVQVLGERLKQLSGVHIPEDVWMEGGIEEHLCMRLRVVDEDGATLEQGRDLAALKRRHANQSQAQHRHLNSPGFERSGLKAWDFESLPKRLGIVQGGIDLQGYPALVDEGESVAIRLLDAESNARLAHKGGVRRLLMLKIPKEVRYLRKNLIQLERMRLLYAKVPGSDRDQSSPARQDLEEELVSLIIDRTFLDQLPEIRDSHSFEERLQSRRGSLMEQANSSCKQLLEILELSHTTRKAISSITQVNWMSSVMDMQRQLDRLVYRGFMQLVPDERLNDYPRYLQGILKRVEKLSHAARRDQQRMAEMAELQQKWEQWEEQCRVNGRVDERIDEVRWGLEELRISLFAQELGTAYPVSVKRLLKRIREMGL</sequence>
<keyword evidence="3 7" id="KW-0347">Helicase</keyword>
<dbReference type="EC" id="3.6.4.13" evidence="7"/>
<dbReference type="CDD" id="cd18791">
    <property type="entry name" value="SF2_C_RHA"/>
    <property type="match status" value="1"/>
</dbReference>